<evidence type="ECO:0000256" key="6">
    <source>
        <dbReference type="ARBA" id="ARBA00022729"/>
    </source>
</evidence>
<dbReference type="GO" id="GO:0004222">
    <property type="term" value="F:metalloendopeptidase activity"/>
    <property type="evidence" value="ECO:0007669"/>
    <property type="project" value="UniProtKB-UniRule"/>
</dbReference>
<protein>
    <recommendedName>
        <fullName evidence="12">Zinc metalloproteinase</fullName>
    </recommendedName>
</protein>
<dbReference type="InterPro" id="IPR035914">
    <property type="entry name" value="Sperma_CUB_dom_sf"/>
</dbReference>
<evidence type="ECO:0000256" key="2">
    <source>
        <dbReference type="ARBA" id="ARBA00022525"/>
    </source>
</evidence>
<evidence type="ECO:0000256" key="10">
    <source>
        <dbReference type="ARBA" id="ARBA00023157"/>
    </source>
</evidence>
<comment type="cofactor">
    <cofactor evidence="14 15">
        <name>Zn(2+)</name>
        <dbReference type="ChEBI" id="CHEBI:29105"/>
    </cofactor>
    <text evidence="14 15">Binds 1 zinc ion per subunit.</text>
</comment>
<dbReference type="PROSITE" id="PS51864">
    <property type="entry name" value="ASTACIN"/>
    <property type="match status" value="1"/>
</dbReference>
<feature type="active site" evidence="14">
    <location>
        <position position="196"/>
    </location>
</feature>
<dbReference type="GO" id="GO:0005576">
    <property type="term" value="C:extracellular region"/>
    <property type="evidence" value="ECO:0007669"/>
    <property type="project" value="UniProtKB-SubCell"/>
</dbReference>
<evidence type="ECO:0000256" key="9">
    <source>
        <dbReference type="ARBA" id="ARBA00023049"/>
    </source>
</evidence>
<keyword evidence="8 14" id="KW-0862">Zinc</keyword>
<evidence type="ECO:0000256" key="5">
    <source>
        <dbReference type="ARBA" id="ARBA00022723"/>
    </source>
</evidence>
<dbReference type="GO" id="GO:0018996">
    <property type="term" value="P:molting cycle, collagen and cuticulin-based cuticle"/>
    <property type="evidence" value="ECO:0007669"/>
    <property type="project" value="InterPro"/>
</dbReference>
<dbReference type="InterPro" id="IPR000859">
    <property type="entry name" value="CUB_dom"/>
</dbReference>
<dbReference type="Gene3D" id="2.60.120.290">
    <property type="entry name" value="Spermadhesin, CUB domain"/>
    <property type="match status" value="1"/>
</dbReference>
<dbReference type="InterPro" id="IPR006026">
    <property type="entry name" value="Peptidase_Metallo"/>
</dbReference>
<dbReference type="SUPFAM" id="SSF49854">
    <property type="entry name" value="Spermadhesin, CUB domain"/>
    <property type="match status" value="1"/>
</dbReference>
<evidence type="ECO:0000256" key="12">
    <source>
        <dbReference type="PIRNR" id="PIRNR036365"/>
    </source>
</evidence>
<keyword evidence="6" id="KW-0732">Signal</keyword>
<dbReference type="PANTHER" id="PTHR10127:SF802">
    <property type="entry name" value="ZINC METALLOPROTEINASE NAS-10"/>
    <property type="match status" value="1"/>
</dbReference>
<accession>A0A0N4Z5R3</accession>
<keyword evidence="4 14" id="KW-0645">Protease</keyword>
<keyword evidence="9 14" id="KW-0482">Metalloprotease</keyword>
<feature type="domain" description="Peptidase M12A" evidence="17">
    <location>
        <begin position="106"/>
        <end position="298"/>
    </location>
</feature>
<evidence type="ECO:0000256" key="8">
    <source>
        <dbReference type="ARBA" id="ARBA00022833"/>
    </source>
</evidence>
<proteinExistence type="predicted"/>
<comment type="caution">
    <text evidence="13">Lacks conserved residue(s) required for the propagation of feature annotation.</text>
</comment>
<dbReference type="PRINTS" id="PR00480">
    <property type="entry name" value="ASTACIN"/>
</dbReference>
<sequence length="449" mass="50345">MRLQKEVREGLGKDGKEALDKHLKKLGTLKKVTDELHGNKAGSEDMNEKVKHALMGNPDLLQGDMILTESHADELIEEAKIKLDAKKHGKNITDKSVVEKLKKNRALMKNLRLKWEFPIPYFSENVDAKKIDDALKDMEANSCLSFKRTSKFSDKSGLRYYPGVGCYSLIGRAFPNKPQDVSIAAGCDYMGIIQHETLHALGFMHEQCRPDRDQFLSINLNNVAPNQRFNYQIVNSDKTETFGIPYNYGSAMQYDKKAFSNNNQVTMITKNKLYQDTIGNKARMAFLDYKMLNKALCSDKCKGGVKCSNGGYEDPRKCGTCKCPYLLTGPKCTDYIKNPSNCDGKNYYKLSNQPVSIKPKGLTSCVYAIEAGPGKKVKLTFGKANQWSRGEFCYADDALEVQYLNDKSLTGVLYCGSPKGSITSEGTLMLVKYTGRTQYCFNELTFTAV</sequence>
<dbReference type="GO" id="GO:0006508">
    <property type="term" value="P:proteolysis"/>
    <property type="evidence" value="ECO:0007669"/>
    <property type="project" value="UniProtKB-KW"/>
</dbReference>
<keyword evidence="7 14" id="KW-0378">Hydrolase</keyword>
<evidence type="ECO:0000313" key="19">
    <source>
        <dbReference type="WBParaSite" id="PTRK_0000245500.1"/>
    </source>
</evidence>
<evidence type="ECO:0000259" key="17">
    <source>
        <dbReference type="PROSITE" id="PS51864"/>
    </source>
</evidence>
<dbReference type="Proteomes" id="UP000038045">
    <property type="component" value="Unplaced"/>
</dbReference>
<evidence type="ECO:0000256" key="14">
    <source>
        <dbReference type="PROSITE-ProRule" id="PRU01211"/>
    </source>
</evidence>
<keyword evidence="3" id="KW-0245">EGF-like domain</keyword>
<dbReference type="CDD" id="cd04280">
    <property type="entry name" value="ZnMc_astacin_like"/>
    <property type="match status" value="1"/>
</dbReference>
<feature type="binding site" evidence="14">
    <location>
        <position position="199"/>
    </location>
    <ligand>
        <name>Zn(2+)</name>
        <dbReference type="ChEBI" id="CHEBI:29105"/>
        <note>catalytic</note>
    </ligand>
</feature>
<dbReference type="Gene3D" id="3.40.390.10">
    <property type="entry name" value="Collagenase (Catalytic Domain)"/>
    <property type="match status" value="1"/>
</dbReference>
<dbReference type="PIRSF" id="PIRSF036365">
    <property type="entry name" value="Astacin_nematoda"/>
    <property type="match status" value="1"/>
</dbReference>
<feature type="binding site" evidence="14">
    <location>
        <position position="205"/>
    </location>
    <ligand>
        <name>Zn(2+)</name>
        <dbReference type="ChEBI" id="CHEBI:29105"/>
        <note>catalytic</note>
    </ligand>
</feature>
<dbReference type="GO" id="GO:0008270">
    <property type="term" value="F:zinc ion binding"/>
    <property type="evidence" value="ECO:0007669"/>
    <property type="project" value="UniProtKB-UniRule"/>
</dbReference>
<evidence type="ECO:0000256" key="13">
    <source>
        <dbReference type="PROSITE-ProRule" id="PRU00059"/>
    </source>
</evidence>
<dbReference type="InterPro" id="IPR034035">
    <property type="entry name" value="Astacin-like_dom"/>
</dbReference>
<comment type="subcellular location">
    <subcellularLocation>
        <location evidence="1 12">Secreted</location>
    </subcellularLocation>
</comment>
<feature type="binding site" evidence="14">
    <location>
        <position position="195"/>
    </location>
    <ligand>
        <name>Zn(2+)</name>
        <dbReference type="ChEBI" id="CHEBI:29105"/>
        <note>catalytic</note>
    </ligand>
</feature>
<keyword evidence="11" id="KW-0325">Glycoprotein</keyword>
<evidence type="ECO:0000259" key="16">
    <source>
        <dbReference type="PROSITE" id="PS01180"/>
    </source>
</evidence>
<dbReference type="InterPro" id="IPR024079">
    <property type="entry name" value="MetalloPept_cat_dom_sf"/>
</dbReference>
<evidence type="ECO:0000256" key="7">
    <source>
        <dbReference type="ARBA" id="ARBA00022801"/>
    </source>
</evidence>
<evidence type="ECO:0000256" key="15">
    <source>
        <dbReference type="RuleBase" id="RU361183"/>
    </source>
</evidence>
<dbReference type="SUPFAM" id="SSF55486">
    <property type="entry name" value="Metalloproteases ('zincins'), catalytic domain"/>
    <property type="match status" value="1"/>
</dbReference>
<evidence type="ECO:0000256" key="11">
    <source>
        <dbReference type="ARBA" id="ARBA00023180"/>
    </source>
</evidence>
<dbReference type="InterPro" id="IPR017050">
    <property type="entry name" value="Metallopeptidase_nem"/>
</dbReference>
<evidence type="ECO:0000256" key="3">
    <source>
        <dbReference type="ARBA" id="ARBA00022536"/>
    </source>
</evidence>
<keyword evidence="2 12" id="KW-0964">Secreted</keyword>
<evidence type="ECO:0000313" key="18">
    <source>
        <dbReference type="Proteomes" id="UP000038045"/>
    </source>
</evidence>
<name>A0A0N4Z5R3_PARTI</name>
<evidence type="ECO:0000256" key="1">
    <source>
        <dbReference type="ARBA" id="ARBA00004613"/>
    </source>
</evidence>
<dbReference type="WBParaSite" id="PTRK_0000245500.1">
    <property type="protein sequence ID" value="PTRK_0000245500.1"/>
    <property type="gene ID" value="PTRK_0000245500"/>
</dbReference>
<keyword evidence="18" id="KW-1185">Reference proteome</keyword>
<evidence type="ECO:0000256" key="4">
    <source>
        <dbReference type="ARBA" id="ARBA00022670"/>
    </source>
</evidence>
<organism evidence="18 19">
    <name type="scientific">Parastrongyloides trichosuri</name>
    <name type="common">Possum-specific nematode worm</name>
    <dbReference type="NCBI Taxonomy" id="131310"/>
    <lineage>
        <taxon>Eukaryota</taxon>
        <taxon>Metazoa</taxon>
        <taxon>Ecdysozoa</taxon>
        <taxon>Nematoda</taxon>
        <taxon>Chromadorea</taxon>
        <taxon>Rhabditida</taxon>
        <taxon>Tylenchina</taxon>
        <taxon>Panagrolaimomorpha</taxon>
        <taxon>Strongyloidoidea</taxon>
        <taxon>Strongyloididae</taxon>
        <taxon>Parastrongyloides</taxon>
    </lineage>
</organism>
<dbReference type="PANTHER" id="PTHR10127">
    <property type="entry name" value="DISCOIDIN, CUB, EGF, LAMININ , AND ZINC METALLOPROTEASE DOMAIN CONTAINING"/>
    <property type="match status" value="1"/>
</dbReference>
<keyword evidence="10" id="KW-1015">Disulfide bond</keyword>
<keyword evidence="5 14" id="KW-0479">Metal-binding</keyword>
<dbReference type="AlphaFoldDB" id="A0A0N4Z5R3"/>
<dbReference type="SMART" id="SM00235">
    <property type="entry name" value="ZnMc"/>
    <property type="match status" value="1"/>
</dbReference>
<feature type="domain" description="CUB" evidence="16">
    <location>
        <begin position="332"/>
        <end position="449"/>
    </location>
</feature>
<dbReference type="PROSITE" id="PS01180">
    <property type="entry name" value="CUB"/>
    <property type="match status" value="1"/>
</dbReference>
<dbReference type="Pfam" id="PF01400">
    <property type="entry name" value="Astacin"/>
    <property type="match status" value="1"/>
</dbReference>
<dbReference type="InterPro" id="IPR001506">
    <property type="entry name" value="Peptidase_M12A"/>
</dbReference>
<reference evidence="19" key="1">
    <citation type="submission" date="2017-02" db="UniProtKB">
        <authorList>
            <consortium name="WormBaseParasite"/>
        </authorList>
    </citation>
    <scope>IDENTIFICATION</scope>
</reference>